<dbReference type="InterPro" id="IPR027417">
    <property type="entry name" value="P-loop_NTPase"/>
</dbReference>
<protein>
    <submittedName>
        <fullName evidence="2">DNA replication and repair protein RecF</fullName>
    </submittedName>
</protein>
<dbReference type="Gene3D" id="3.40.50.300">
    <property type="entry name" value="P-loop containing nucleotide triphosphate hydrolases"/>
    <property type="match status" value="2"/>
</dbReference>
<dbReference type="InterPro" id="IPR051396">
    <property type="entry name" value="Bact_Antivir_Def_Nuclease"/>
</dbReference>
<dbReference type="InterPro" id="IPR041685">
    <property type="entry name" value="AAA_GajA/Old/RecF-like"/>
</dbReference>
<dbReference type="EMBL" id="JAWDKC010000019">
    <property type="protein sequence ID" value="MDV0445542.1"/>
    <property type="molecule type" value="Genomic_DNA"/>
</dbReference>
<name>A0ABU3VQ51_9EURY</name>
<keyword evidence="3" id="KW-1185">Reference proteome</keyword>
<dbReference type="PANTHER" id="PTHR43581:SF2">
    <property type="entry name" value="EXCINUCLEASE ATPASE SUBUNIT"/>
    <property type="match status" value="1"/>
</dbReference>
<dbReference type="Proteomes" id="UP001272052">
    <property type="component" value="Unassembled WGS sequence"/>
</dbReference>
<dbReference type="Pfam" id="PF13175">
    <property type="entry name" value="AAA_15"/>
    <property type="match status" value="1"/>
</dbReference>
<comment type="caution">
    <text evidence="2">The sequence shown here is derived from an EMBL/GenBank/DDBJ whole genome shotgun (WGS) entry which is preliminary data.</text>
</comment>
<organism evidence="2 3">
    <name type="scientific">Methanimicrococcus hacksteinii</name>
    <dbReference type="NCBI Taxonomy" id="3028293"/>
    <lineage>
        <taxon>Archaea</taxon>
        <taxon>Methanobacteriati</taxon>
        <taxon>Methanobacteriota</taxon>
        <taxon>Stenosarchaea group</taxon>
        <taxon>Methanomicrobia</taxon>
        <taxon>Methanosarcinales</taxon>
        <taxon>Methanosarcinaceae</taxon>
        <taxon>Methanimicrococcus</taxon>
    </lineage>
</organism>
<accession>A0ABU3VQ51</accession>
<gene>
    <name evidence="2" type="primary">recF</name>
    <name evidence="2" type="ORF">MmiAt1_11250</name>
</gene>
<evidence type="ECO:0000313" key="2">
    <source>
        <dbReference type="EMBL" id="MDV0445542.1"/>
    </source>
</evidence>
<reference evidence="2 3" key="1">
    <citation type="submission" date="2023-06" db="EMBL/GenBank/DDBJ databases">
        <title>Genome sequence of Methanimicrococcus sp. At1.</title>
        <authorList>
            <person name="Protasov E."/>
            <person name="Platt K."/>
            <person name="Poehlein A."/>
            <person name="Daniel R."/>
            <person name="Brune A."/>
        </authorList>
    </citation>
    <scope>NUCLEOTIDE SEQUENCE [LARGE SCALE GENOMIC DNA]</scope>
    <source>
        <strain evidence="2 3">At1</strain>
    </source>
</reference>
<dbReference type="SUPFAM" id="SSF52540">
    <property type="entry name" value="P-loop containing nucleoside triphosphate hydrolases"/>
    <property type="match status" value="1"/>
</dbReference>
<proteinExistence type="predicted"/>
<dbReference type="PANTHER" id="PTHR43581">
    <property type="entry name" value="ATP/GTP PHOSPHATASE"/>
    <property type="match status" value="1"/>
</dbReference>
<evidence type="ECO:0000313" key="3">
    <source>
        <dbReference type="Proteomes" id="UP001272052"/>
    </source>
</evidence>
<sequence length="602" mass="70263">MILLILSKIEIKNFRSIKHLTIDTDTKCQIYVGINESGKSNILKAISLLNSNEFSMDDIRFEGKQEEPIEESFVKYYYEFDEMEVENIFDDIKFAMYNNANLSSEFVDEIIDQRNVITKYLVGSIPGYCLYNLKDAERKVIVNSIYEEAKKFLILKATGNEFEQLGYFDETLIAVISDYVSKNLPKIIYWKYDENHLLPSAINLFQFQQNPSICLPLQSMFYLAGYKDIQKIITNVRSARRNALENILDKVSSNSTDYLNEIWKDYGNIKFHLALDGENLNIHIQDEENKFDCDQRSDGFKRFIAFLLSLSAKVKHGEIENSIIIVDEPDVSLHISGQRYLTEELIKMSMKNLVFYSTHSIFMIDSKKPERHFIVKKVREETVVENVKKSNITDDEVIYRALGFSAFETLKENNLIFEGWSDKKVFDTVLNSEDSKAPEKFKTFGTTFSTGVADITPIAKILELANRNYSVISDSDEVAKRSKKEYIEQQKCVGLWYMYGELVPNIFTLEDFIKHDSFKHPIENSRQTNPQLTKEFDYDGFSKIQFKRVDFIRDWVKECANNDSKKIKEIMMEIKINLYSNILISDIEEQYFDFMNNLNEKI</sequence>
<feature type="domain" description="Endonuclease GajA/Old nuclease/RecF-like AAA" evidence="1">
    <location>
        <begin position="6"/>
        <end position="364"/>
    </location>
</feature>
<evidence type="ECO:0000259" key="1">
    <source>
        <dbReference type="Pfam" id="PF13175"/>
    </source>
</evidence>